<accession>Q8FTR4</accession>
<proteinExistence type="predicted"/>
<organism evidence="1 2">
    <name type="scientific">Corynebacterium efficiens (strain DSM 44549 / YS-314 / AJ 12310 / JCM 11189 / NBRC 100395)</name>
    <dbReference type="NCBI Taxonomy" id="196164"/>
    <lineage>
        <taxon>Bacteria</taxon>
        <taxon>Bacillati</taxon>
        <taxon>Actinomycetota</taxon>
        <taxon>Actinomycetes</taxon>
        <taxon>Mycobacteriales</taxon>
        <taxon>Corynebacteriaceae</taxon>
        <taxon>Corynebacterium</taxon>
    </lineage>
</organism>
<dbReference type="AlphaFoldDB" id="Q8FTR4"/>
<keyword evidence="2" id="KW-1185">Reference proteome</keyword>
<name>Q8FTR4_COREF</name>
<dbReference type="KEGG" id="cef:CE1497"/>
<sequence length="53" mass="6121">MIWGFRADKTLMGRLHLTPAGVVTVETSRSYEVMDGFTRSRYRVGTNLEDRSR</sequence>
<dbReference type="EMBL" id="BA000035">
    <property type="protein sequence ID" value="BAC18307.1"/>
    <property type="molecule type" value="Genomic_DNA"/>
</dbReference>
<dbReference type="STRING" id="196164.gene:10741912"/>
<evidence type="ECO:0000313" key="2">
    <source>
        <dbReference type="Proteomes" id="UP000001409"/>
    </source>
</evidence>
<dbReference type="HOGENOM" id="CLU_3060576_0_0_11"/>
<protein>
    <submittedName>
        <fullName evidence="1">Uncharacterized protein</fullName>
    </submittedName>
</protein>
<dbReference type="Proteomes" id="UP000001409">
    <property type="component" value="Chromosome"/>
</dbReference>
<evidence type="ECO:0000313" key="1">
    <source>
        <dbReference type="EMBL" id="BAC18307.1"/>
    </source>
</evidence>
<reference evidence="1 2" key="1">
    <citation type="journal article" date="2003" name="Genome Res.">
        <title>Comparative complete genome sequence analysis of the amino acid replacements responsible for the thermostability of Corynebacterium efficiens.</title>
        <authorList>
            <person name="Nishio Y."/>
            <person name="Nakamura Y."/>
            <person name="Kawarabayasi Y."/>
            <person name="Usuda Y."/>
            <person name="Kimura E."/>
            <person name="Sugimoto S."/>
            <person name="Matsui K."/>
            <person name="Yamagishi A."/>
            <person name="Kikuchi H."/>
            <person name="Ikeo K."/>
            <person name="Gojobori T."/>
        </authorList>
    </citation>
    <scope>NUCLEOTIDE SEQUENCE [LARGE SCALE GENOMIC DNA]</scope>
    <source>
        <strain evidence="2">DSM 44549 / YS-314 / AJ 12310 / JCM 11189 / NBRC 100395</strain>
    </source>
</reference>